<feature type="compositionally biased region" description="Basic residues" evidence="2">
    <location>
        <begin position="81"/>
        <end position="94"/>
    </location>
</feature>
<evidence type="ECO:0000256" key="2">
    <source>
        <dbReference type="SAM" id="MobiDB-lite"/>
    </source>
</evidence>
<accession>A0ABS8SCK9</accession>
<name>A0ABS8SCK9_DATST</name>
<dbReference type="Proteomes" id="UP000823775">
    <property type="component" value="Unassembled WGS sequence"/>
</dbReference>
<comment type="caution">
    <text evidence="3">The sequence shown here is derived from an EMBL/GenBank/DDBJ whole genome shotgun (WGS) entry which is preliminary data.</text>
</comment>
<reference evidence="3 4" key="1">
    <citation type="journal article" date="2021" name="BMC Genomics">
        <title>Datura genome reveals duplications of psychoactive alkaloid biosynthetic genes and high mutation rate following tissue culture.</title>
        <authorList>
            <person name="Rajewski A."/>
            <person name="Carter-House D."/>
            <person name="Stajich J."/>
            <person name="Litt A."/>
        </authorList>
    </citation>
    <scope>NUCLEOTIDE SEQUENCE [LARGE SCALE GENOMIC DNA]</scope>
    <source>
        <strain evidence="3">AR-01</strain>
    </source>
</reference>
<evidence type="ECO:0000313" key="3">
    <source>
        <dbReference type="EMBL" id="MCD7456309.1"/>
    </source>
</evidence>
<keyword evidence="4" id="KW-1185">Reference proteome</keyword>
<evidence type="ECO:0000313" key="4">
    <source>
        <dbReference type="Proteomes" id="UP000823775"/>
    </source>
</evidence>
<evidence type="ECO:0000256" key="1">
    <source>
        <dbReference type="SAM" id="Coils"/>
    </source>
</evidence>
<proteinExistence type="predicted"/>
<gene>
    <name evidence="3" type="ORF">HAX54_031226</name>
</gene>
<sequence length="229" mass="25065">MIGNSETAPGTEPITLLVETKLAEKENFDLSGEHLFEKNYRRLLRATVLEDEVPSSQLVELDVEDTSQTVEESLEVGKESHRSKKVKPKGKKVAVAKETAEEPSATNQGSKGKTIMPQYSKSNKTTNRGPGASSMISSLIEAQRRGTEEIDRLTLLLAPKEADLALLKAKQSSQGIGGEPGAVLELQNTNVMLKAKNTALKKQLEDLTQQMLHDQCAANERIDKLLSEL</sequence>
<organism evidence="3 4">
    <name type="scientific">Datura stramonium</name>
    <name type="common">Jimsonweed</name>
    <name type="synonym">Common thornapple</name>
    <dbReference type="NCBI Taxonomy" id="4076"/>
    <lineage>
        <taxon>Eukaryota</taxon>
        <taxon>Viridiplantae</taxon>
        <taxon>Streptophyta</taxon>
        <taxon>Embryophyta</taxon>
        <taxon>Tracheophyta</taxon>
        <taxon>Spermatophyta</taxon>
        <taxon>Magnoliopsida</taxon>
        <taxon>eudicotyledons</taxon>
        <taxon>Gunneridae</taxon>
        <taxon>Pentapetalae</taxon>
        <taxon>asterids</taxon>
        <taxon>lamiids</taxon>
        <taxon>Solanales</taxon>
        <taxon>Solanaceae</taxon>
        <taxon>Solanoideae</taxon>
        <taxon>Datureae</taxon>
        <taxon>Datura</taxon>
    </lineage>
</organism>
<dbReference type="EMBL" id="JACEIK010000394">
    <property type="protein sequence ID" value="MCD7456309.1"/>
    <property type="molecule type" value="Genomic_DNA"/>
</dbReference>
<protein>
    <submittedName>
        <fullName evidence="3">Uncharacterized protein</fullName>
    </submittedName>
</protein>
<feature type="coiled-coil region" evidence="1">
    <location>
        <begin position="183"/>
        <end position="210"/>
    </location>
</feature>
<feature type="compositionally biased region" description="Polar residues" evidence="2">
    <location>
        <begin position="104"/>
        <end position="128"/>
    </location>
</feature>
<feature type="region of interest" description="Disordered" evidence="2">
    <location>
        <begin position="64"/>
        <end position="133"/>
    </location>
</feature>
<keyword evidence="1" id="KW-0175">Coiled coil</keyword>